<evidence type="ECO:0000313" key="7">
    <source>
        <dbReference type="EMBL" id="GGI30608.1"/>
    </source>
</evidence>
<feature type="domain" description="DNA ligase ATP-dependent C-terminal" evidence="6">
    <location>
        <begin position="230"/>
        <end position="330"/>
    </location>
</feature>
<evidence type="ECO:0000256" key="1">
    <source>
        <dbReference type="ARBA" id="ARBA00007572"/>
    </source>
</evidence>
<dbReference type="GO" id="GO:0006310">
    <property type="term" value="P:DNA recombination"/>
    <property type="evidence" value="ECO:0007669"/>
    <property type="project" value="InterPro"/>
</dbReference>
<evidence type="ECO:0000256" key="2">
    <source>
        <dbReference type="ARBA" id="ARBA00012727"/>
    </source>
</evidence>
<dbReference type="Proteomes" id="UP000625079">
    <property type="component" value="Unassembled WGS sequence"/>
</dbReference>
<gene>
    <name evidence="7" type="primary">ligC</name>
    <name evidence="7" type="ORF">GCM10010987_60290</name>
</gene>
<evidence type="ECO:0000313" key="8">
    <source>
        <dbReference type="Proteomes" id="UP000625079"/>
    </source>
</evidence>
<sequence length="352" mass="38952">MPAPPAKRARKSASLVAMEARSVDAIPRGKEWQYEPKWDGFRCLLSRERGHVDLRSKSGEDLARYFPEIVAAALKLRADRFTLDGEIVVPQAKGFSFDALLQRIHPAASRVTKLSQETPALYLVFDLLATAKQRELAGAPLSERRPALEAFAKTNLKSSLFRLSPATTSFATAQKWLAQSGGGSDGVIAKRMDLPYQAGNRDGMQKIKKFRSADCVVGGFRYATNKISGRKVVGSLLLGLYDDKGLLHHVGFTSAIKAAEKPALTDRLEALIGEPGFTGNAPGGPSRWSTERSAKWCPLEPKLVIEVCYDHFSGERFRHGTSILRWRPDKAPRQCTFEQLKQKVANPMKMLK</sequence>
<dbReference type="InterPro" id="IPR044117">
    <property type="entry name" value="OBF_LigC-like"/>
</dbReference>
<evidence type="ECO:0000256" key="4">
    <source>
        <dbReference type="ARBA" id="ARBA00034003"/>
    </source>
</evidence>
<dbReference type="SUPFAM" id="SSF50249">
    <property type="entry name" value="Nucleic acid-binding proteins"/>
    <property type="match status" value="1"/>
</dbReference>
<dbReference type="InterPro" id="IPR012340">
    <property type="entry name" value="NA-bd_OB-fold"/>
</dbReference>
<dbReference type="AlphaFoldDB" id="A0AA88B9J6"/>
<proteinExistence type="inferred from homology"/>
<dbReference type="GO" id="GO:0003910">
    <property type="term" value="F:DNA ligase (ATP) activity"/>
    <property type="evidence" value="ECO:0007669"/>
    <property type="project" value="UniProtKB-EC"/>
</dbReference>
<dbReference type="InterPro" id="IPR012310">
    <property type="entry name" value="DNA_ligase_ATP-dep_cent"/>
</dbReference>
<evidence type="ECO:0000256" key="3">
    <source>
        <dbReference type="ARBA" id="ARBA00022598"/>
    </source>
</evidence>
<evidence type="ECO:0000259" key="6">
    <source>
        <dbReference type="Pfam" id="PF04679"/>
    </source>
</evidence>
<dbReference type="EMBL" id="BMHC01000018">
    <property type="protein sequence ID" value="GGI30608.1"/>
    <property type="molecule type" value="Genomic_DNA"/>
</dbReference>
<dbReference type="PANTHER" id="PTHR45674:SF4">
    <property type="entry name" value="DNA LIGASE 1"/>
    <property type="match status" value="1"/>
</dbReference>
<feature type="domain" description="ATP-dependent DNA ligase family profile" evidence="5">
    <location>
        <begin position="29"/>
        <end position="208"/>
    </location>
</feature>
<dbReference type="SUPFAM" id="SSF56091">
    <property type="entry name" value="DNA ligase/mRNA capping enzyme, catalytic domain"/>
    <property type="match status" value="1"/>
</dbReference>
<dbReference type="Gene3D" id="3.30.470.30">
    <property type="entry name" value="DNA ligase/mRNA capping enzyme"/>
    <property type="match status" value="1"/>
</dbReference>
<dbReference type="CDD" id="cd07970">
    <property type="entry name" value="OBF_DNA_ligase_LigC"/>
    <property type="match status" value="1"/>
</dbReference>
<reference evidence="7" key="1">
    <citation type="journal article" date="2014" name="Int. J. Syst. Evol. Microbiol.">
        <title>Complete genome sequence of Corynebacterium casei LMG S-19264T (=DSM 44701T), isolated from a smear-ripened cheese.</title>
        <authorList>
            <consortium name="US DOE Joint Genome Institute (JGI-PGF)"/>
            <person name="Walter F."/>
            <person name="Albersmeier A."/>
            <person name="Kalinowski J."/>
            <person name="Ruckert C."/>
        </authorList>
    </citation>
    <scope>NUCLEOTIDE SEQUENCE</scope>
    <source>
        <strain evidence="7">CGMCC 1.15034</strain>
    </source>
</reference>
<dbReference type="CDD" id="cd07905">
    <property type="entry name" value="Adenylation_DNA_ligase_LigC"/>
    <property type="match status" value="1"/>
</dbReference>
<dbReference type="GO" id="GO:0005524">
    <property type="term" value="F:ATP binding"/>
    <property type="evidence" value="ECO:0007669"/>
    <property type="project" value="InterPro"/>
</dbReference>
<dbReference type="Pfam" id="PF04679">
    <property type="entry name" value="DNA_ligase_A_C"/>
    <property type="match status" value="1"/>
</dbReference>
<dbReference type="InterPro" id="IPR044119">
    <property type="entry name" value="Adenylation_LigC-like"/>
</dbReference>
<dbReference type="InterPro" id="IPR012309">
    <property type="entry name" value="DNA_ligase_ATP-dep_C"/>
</dbReference>
<reference evidence="7" key="2">
    <citation type="submission" date="2022-12" db="EMBL/GenBank/DDBJ databases">
        <authorList>
            <person name="Sun Q."/>
            <person name="Zhou Y."/>
        </authorList>
    </citation>
    <scope>NUCLEOTIDE SEQUENCE</scope>
    <source>
        <strain evidence="7">CGMCC 1.15034</strain>
    </source>
</reference>
<comment type="caution">
    <text evidence="7">The sequence shown here is derived from an EMBL/GenBank/DDBJ whole genome shotgun (WGS) entry which is preliminary data.</text>
</comment>
<evidence type="ECO:0000259" key="5">
    <source>
        <dbReference type="Pfam" id="PF01068"/>
    </source>
</evidence>
<name>A0AA88B9J6_9BRAD</name>
<organism evidence="7 8">
    <name type="scientific">Bradyrhizobium guangdongense</name>
    <dbReference type="NCBI Taxonomy" id="1325090"/>
    <lineage>
        <taxon>Bacteria</taxon>
        <taxon>Pseudomonadati</taxon>
        <taxon>Pseudomonadota</taxon>
        <taxon>Alphaproteobacteria</taxon>
        <taxon>Hyphomicrobiales</taxon>
        <taxon>Nitrobacteraceae</taxon>
        <taxon>Bradyrhizobium</taxon>
    </lineage>
</organism>
<protein>
    <recommendedName>
        <fullName evidence="2">DNA ligase (ATP)</fullName>
        <ecNumber evidence="2">6.5.1.1</ecNumber>
    </recommendedName>
</protein>
<dbReference type="Gene3D" id="2.40.50.140">
    <property type="entry name" value="Nucleic acid-binding proteins"/>
    <property type="match status" value="1"/>
</dbReference>
<dbReference type="PANTHER" id="PTHR45674">
    <property type="entry name" value="DNA LIGASE 1/3 FAMILY MEMBER"/>
    <property type="match status" value="1"/>
</dbReference>
<dbReference type="InterPro" id="IPR050191">
    <property type="entry name" value="ATP-dep_DNA_ligase"/>
</dbReference>
<dbReference type="Pfam" id="PF01068">
    <property type="entry name" value="DNA_ligase_A_M"/>
    <property type="match status" value="1"/>
</dbReference>
<comment type="similarity">
    <text evidence="1">Belongs to the ATP-dependent DNA ligase family.</text>
</comment>
<dbReference type="NCBIfam" id="NF006078">
    <property type="entry name" value="PRK08224.1"/>
    <property type="match status" value="1"/>
</dbReference>
<accession>A0AA88B9J6</accession>
<keyword evidence="3 7" id="KW-0436">Ligase</keyword>
<dbReference type="GO" id="GO:0006281">
    <property type="term" value="P:DNA repair"/>
    <property type="evidence" value="ECO:0007669"/>
    <property type="project" value="InterPro"/>
</dbReference>
<dbReference type="Gene3D" id="3.30.1490.70">
    <property type="match status" value="1"/>
</dbReference>
<comment type="catalytic activity">
    <reaction evidence="4">
        <text>ATP + (deoxyribonucleotide)n-3'-hydroxyl + 5'-phospho-(deoxyribonucleotide)m = (deoxyribonucleotide)n+m + AMP + diphosphate.</text>
        <dbReference type="EC" id="6.5.1.1"/>
    </reaction>
</comment>
<dbReference type="EC" id="6.5.1.1" evidence="2"/>